<evidence type="ECO:0008006" key="3">
    <source>
        <dbReference type="Google" id="ProtNLM"/>
    </source>
</evidence>
<dbReference type="EMBL" id="MFZM01000030">
    <property type="protein sequence ID" value="OGK22945.1"/>
    <property type="molecule type" value="Genomic_DNA"/>
</dbReference>
<dbReference type="Gene3D" id="2.60.40.10">
    <property type="entry name" value="Immunoglobulins"/>
    <property type="match status" value="1"/>
</dbReference>
<protein>
    <recommendedName>
        <fullName evidence="3">Big-1 domain-containing protein</fullName>
    </recommendedName>
</protein>
<dbReference type="AlphaFoldDB" id="A0A1F7GVU8"/>
<proteinExistence type="predicted"/>
<accession>A0A1F7GVU8</accession>
<comment type="caution">
    <text evidence="1">The sequence shown here is derived from an EMBL/GenBank/DDBJ whole genome shotgun (WGS) entry which is preliminary data.</text>
</comment>
<organism evidence="1 2">
    <name type="scientific">Candidatus Roizmanbacteria bacterium RIFCSPHIGHO2_02_FULL_37_24</name>
    <dbReference type="NCBI Taxonomy" id="1802037"/>
    <lineage>
        <taxon>Bacteria</taxon>
        <taxon>Candidatus Roizmaniibacteriota</taxon>
    </lineage>
</organism>
<reference evidence="1 2" key="1">
    <citation type="journal article" date="2016" name="Nat. Commun.">
        <title>Thousands of microbial genomes shed light on interconnected biogeochemical processes in an aquifer system.</title>
        <authorList>
            <person name="Anantharaman K."/>
            <person name="Brown C.T."/>
            <person name="Hug L.A."/>
            <person name="Sharon I."/>
            <person name="Castelle C.J."/>
            <person name="Probst A.J."/>
            <person name="Thomas B.C."/>
            <person name="Singh A."/>
            <person name="Wilkins M.J."/>
            <person name="Karaoz U."/>
            <person name="Brodie E.L."/>
            <person name="Williams K.H."/>
            <person name="Hubbard S.S."/>
            <person name="Banfield J.F."/>
        </authorList>
    </citation>
    <scope>NUCLEOTIDE SEQUENCE [LARGE SCALE GENOMIC DNA]</scope>
</reference>
<name>A0A1F7GVU8_9BACT</name>
<evidence type="ECO:0000313" key="1">
    <source>
        <dbReference type="EMBL" id="OGK22945.1"/>
    </source>
</evidence>
<evidence type="ECO:0000313" key="2">
    <source>
        <dbReference type="Proteomes" id="UP000177159"/>
    </source>
</evidence>
<dbReference type="Proteomes" id="UP000177159">
    <property type="component" value="Unassembled WGS sequence"/>
</dbReference>
<dbReference type="InterPro" id="IPR013783">
    <property type="entry name" value="Ig-like_fold"/>
</dbReference>
<dbReference type="SUPFAM" id="SSF49373">
    <property type="entry name" value="Invasin/intimin cell-adhesion fragments"/>
    <property type="match status" value="1"/>
</dbReference>
<gene>
    <name evidence="1" type="ORF">A3C24_03750</name>
</gene>
<dbReference type="InterPro" id="IPR008964">
    <property type="entry name" value="Invasin/intimin_cell_adhesion"/>
</dbReference>
<sequence length="135" mass="14668">MDRKLLLLVLVFFLVLGSFTSYVFYRTSLRQIQAENATTPCQSTSFLLAFPNELPVGVRATLNAVVRSCDETTIPGAQVCLTTSLGTIEPECAQTNESGISDHVITSDVQGLAEIRGRVNNSMDIPTPISVQFAQ</sequence>